<reference evidence="2" key="1">
    <citation type="submission" date="2021-05" db="EMBL/GenBank/DDBJ databases">
        <authorList>
            <person name="Alioto T."/>
            <person name="Alioto T."/>
            <person name="Gomez Garrido J."/>
        </authorList>
    </citation>
    <scope>NUCLEOTIDE SEQUENCE</scope>
</reference>
<accession>A0A8D8VRG4</accession>
<keyword evidence="1" id="KW-1133">Transmembrane helix</keyword>
<name>A0A8D8VRG4_9HEMI</name>
<protein>
    <submittedName>
        <fullName evidence="2">Uncharacterized protein</fullName>
    </submittedName>
</protein>
<proteinExistence type="predicted"/>
<feature type="transmembrane region" description="Helical" evidence="1">
    <location>
        <begin position="43"/>
        <end position="63"/>
    </location>
</feature>
<keyword evidence="1" id="KW-0472">Membrane</keyword>
<evidence type="ECO:0000313" key="2">
    <source>
        <dbReference type="EMBL" id="CAG6632998.1"/>
    </source>
</evidence>
<organism evidence="2">
    <name type="scientific">Cacopsylla melanoneura</name>
    <dbReference type="NCBI Taxonomy" id="428564"/>
    <lineage>
        <taxon>Eukaryota</taxon>
        <taxon>Metazoa</taxon>
        <taxon>Ecdysozoa</taxon>
        <taxon>Arthropoda</taxon>
        <taxon>Hexapoda</taxon>
        <taxon>Insecta</taxon>
        <taxon>Pterygota</taxon>
        <taxon>Neoptera</taxon>
        <taxon>Paraneoptera</taxon>
        <taxon>Hemiptera</taxon>
        <taxon>Sternorrhyncha</taxon>
        <taxon>Psylloidea</taxon>
        <taxon>Psyllidae</taxon>
        <taxon>Psyllinae</taxon>
        <taxon>Cacopsylla</taxon>
    </lineage>
</organism>
<keyword evidence="1" id="KW-0812">Transmembrane</keyword>
<evidence type="ECO:0000256" key="1">
    <source>
        <dbReference type="SAM" id="Phobius"/>
    </source>
</evidence>
<dbReference type="EMBL" id="HBUF01081328">
    <property type="protein sequence ID" value="CAG6632998.1"/>
    <property type="molecule type" value="Transcribed_RNA"/>
</dbReference>
<dbReference type="AlphaFoldDB" id="A0A8D8VRG4"/>
<sequence>MSAFSKLEAKRVAFSLSITSVFDDNSLILIYRNLQDSLRFSSLSLCLSLSVYLCLSVCMSLYLSLSLSLFIYLSLFLFLCCLCLSFSLYLSFSLFLSKMWTEAVWRVASYHYKIFHPWVQWLNSNTFTHHDCCI</sequence>
<feature type="transmembrane region" description="Helical" evidence="1">
    <location>
        <begin position="69"/>
        <end position="96"/>
    </location>
</feature>